<proteinExistence type="predicted"/>
<dbReference type="InterPro" id="IPR050902">
    <property type="entry name" value="ABC_Transporter_SBP"/>
</dbReference>
<dbReference type="EMBL" id="CP063849">
    <property type="protein sequence ID" value="QOY90284.1"/>
    <property type="molecule type" value="Genomic_DNA"/>
</dbReference>
<dbReference type="AlphaFoldDB" id="A0A7S7NW57"/>
<evidence type="ECO:0000313" key="5">
    <source>
        <dbReference type="Proteomes" id="UP000593892"/>
    </source>
</evidence>
<dbReference type="InterPro" id="IPR002491">
    <property type="entry name" value="ABC_transptr_periplasmic_BD"/>
</dbReference>
<accession>A0A7S7NW57</accession>
<dbReference type="RefSeq" id="WP_194451949.1">
    <property type="nucleotide sequence ID" value="NZ_CP063849.1"/>
</dbReference>
<sequence length="290" mass="31667">MRAAGIARQLAVLTLITAAVCQAAQPQRIISTAPSITEVLYALGLGNRVAGVTQYCRYPVEAQQKPKIGSFLQPDFERILALKPDLVLVIKNPIQVADRLRKLGVHAEEVNQDSIEDVFRSIESIGRLTGTEAAARKLSAELRSQLNQVRAKAQTQPRIKALFLVGRSPGTLQGMVGVGPKTFIDELVTLAGGDNLLSNSPIQYPKVSVEQVLAGDPQVILDMGDFAHVEGKPLEQQQQFFQLWARYPNLQAVKTKRVVQIDSDVFIHPGPRMGIAARAIYDHLHGAAAR</sequence>
<dbReference type="PANTHER" id="PTHR30535">
    <property type="entry name" value="VITAMIN B12-BINDING PROTEIN"/>
    <property type="match status" value="1"/>
</dbReference>
<evidence type="ECO:0000313" key="4">
    <source>
        <dbReference type="EMBL" id="QOY90284.1"/>
    </source>
</evidence>
<gene>
    <name evidence="4" type="ORF">IRI77_10105</name>
</gene>
<dbReference type="Pfam" id="PF01497">
    <property type="entry name" value="Peripla_BP_2"/>
    <property type="match status" value="1"/>
</dbReference>
<keyword evidence="5" id="KW-1185">Reference proteome</keyword>
<feature type="signal peptide" evidence="2">
    <location>
        <begin position="1"/>
        <end position="23"/>
    </location>
</feature>
<reference evidence="4 5" key="1">
    <citation type="submission" date="2020-10" db="EMBL/GenBank/DDBJ databases">
        <title>Complete genome sequence of Paludibaculum fermentans P105T, a facultatively anaerobic acidobacterium capable of dissimilatory Fe(III) reduction.</title>
        <authorList>
            <person name="Dedysh S.N."/>
            <person name="Beletsky A.V."/>
            <person name="Kulichevskaya I.S."/>
            <person name="Mardanov A.V."/>
            <person name="Ravin N.V."/>
        </authorList>
    </citation>
    <scope>NUCLEOTIDE SEQUENCE [LARGE SCALE GENOMIC DNA]</scope>
    <source>
        <strain evidence="4 5">P105</strain>
    </source>
</reference>
<dbReference type="CDD" id="cd01144">
    <property type="entry name" value="BtuF"/>
    <property type="match status" value="1"/>
</dbReference>
<keyword evidence="1 2" id="KW-0732">Signal</keyword>
<dbReference type="InterPro" id="IPR054828">
    <property type="entry name" value="Vit_B12_bind_prot"/>
</dbReference>
<feature type="domain" description="Fe/B12 periplasmic-binding" evidence="3">
    <location>
        <begin position="28"/>
        <end position="290"/>
    </location>
</feature>
<organism evidence="4 5">
    <name type="scientific">Paludibaculum fermentans</name>
    <dbReference type="NCBI Taxonomy" id="1473598"/>
    <lineage>
        <taxon>Bacteria</taxon>
        <taxon>Pseudomonadati</taxon>
        <taxon>Acidobacteriota</taxon>
        <taxon>Terriglobia</taxon>
        <taxon>Bryobacterales</taxon>
        <taxon>Bryobacteraceae</taxon>
        <taxon>Paludibaculum</taxon>
    </lineage>
</organism>
<dbReference type="PANTHER" id="PTHR30535:SF34">
    <property type="entry name" value="MOLYBDATE-BINDING PROTEIN MOLA"/>
    <property type="match status" value="1"/>
</dbReference>
<evidence type="ECO:0000256" key="1">
    <source>
        <dbReference type="ARBA" id="ARBA00022729"/>
    </source>
</evidence>
<protein>
    <submittedName>
        <fullName evidence="4">Cobalamin-binding protein</fullName>
    </submittedName>
</protein>
<dbReference type="Proteomes" id="UP000593892">
    <property type="component" value="Chromosome"/>
</dbReference>
<dbReference type="SUPFAM" id="SSF53807">
    <property type="entry name" value="Helical backbone' metal receptor"/>
    <property type="match status" value="1"/>
</dbReference>
<dbReference type="PROSITE" id="PS50983">
    <property type="entry name" value="FE_B12_PBP"/>
    <property type="match status" value="1"/>
</dbReference>
<evidence type="ECO:0000256" key="2">
    <source>
        <dbReference type="SAM" id="SignalP"/>
    </source>
</evidence>
<evidence type="ECO:0000259" key="3">
    <source>
        <dbReference type="PROSITE" id="PS50983"/>
    </source>
</evidence>
<dbReference type="KEGG" id="pfer:IRI77_10105"/>
<dbReference type="NCBIfam" id="NF038402">
    <property type="entry name" value="TroA_like"/>
    <property type="match status" value="1"/>
</dbReference>
<dbReference type="GO" id="GO:0071281">
    <property type="term" value="P:cellular response to iron ion"/>
    <property type="evidence" value="ECO:0007669"/>
    <property type="project" value="TreeGrafter"/>
</dbReference>
<dbReference type="Gene3D" id="3.40.50.1980">
    <property type="entry name" value="Nitrogenase molybdenum iron protein domain"/>
    <property type="match status" value="2"/>
</dbReference>
<feature type="chain" id="PRO_5032680522" evidence="2">
    <location>
        <begin position="24"/>
        <end position="290"/>
    </location>
</feature>
<name>A0A7S7NW57_PALFE</name>